<comment type="similarity">
    <text evidence="7">Belongs to the binding-protein-dependent transport system permease family.</text>
</comment>
<feature type="transmembrane region" description="Helical" evidence="7">
    <location>
        <begin position="391"/>
        <end position="409"/>
    </location>
</feature>
<evidence type="ECO:0000313" key="10">
    <source>
        <dbReference type="Proteomes" id="UP000027088"/>
    </source>
</evidence>
<proteinExistence type="inferred from homology"/>
<feature type="transmembrane region" description="Helical" evidence="7">
    <location>
        <begin position="327"/>
        <end position="345"/>
    </location>
</feature>
<feature type="transmembrane region" description="Helical" evidence="7">
    <location>
        <begin position="143"/>
        <end position="164"/>
    </location>
</feature>
<keyword evidence="10" id="KW-1185">Reference proteome</keyword>
<dbReference type="PROSITE" id="PS50928">
    <property type="entry name" value="ABC_TM1"/>
    <property type="match status" value="2"/>
</dbReference>
<evidence type="ECO:0000256" key="2">
    <source>
        <dbReference type="ARBA" id="ARBA00022448"/>
    </source>
</evidence>
<dbReference type="Pfam" id="PF00528">
    <property type="entry name" value="BPD_transp_1"/>
    <property type="match status" value="1"/>
</dbReference>
<feature type="transmembrane region" description="Helical" evidence="7">
    <location>
        <begin position="430"/>
        <end position="459"/>
    </location>
</feature>
<dbReference type="PANTHER" id="PTHR30043">
    <property type="entry name" value="PHOSPHONATES TRANSPORT SYSTEM PERMEASE PROTEIN"/>
    <property type="match status" value="1"/>
</dbReference>
<comment type="subcellular location">
    <subcellularLocation>
        <location evidence="1 7">Cell membrane</location>
        <topology evidence="1 7">Multi-pass membrane protein</topology>
    </subcellularLocation>
</comment>
<dbReference type="EMBL" id="CP007521">
    <property type="protein sequence ID" value="AIA29399.1"/>
    <property type="molecule type" value="Genomic_DNA"/>
</dbReference>
<feature type="transmembrane region" description="Helical" evidence="7">
    <location>
        <begin position="107"/>
        <end position="131"/>
    </location>
</feature>
<keyword evidence="2 7" id="KW-0813">Transport</keyword>
<feature type="domain" description="ABC transmembrane type-1" evidence="8">
    <location>
        <begin position="387"/>
        <end position="577"/>
    </location>
</feature>
<organism evidence="9 10">
    <name type="scientific">Mycoplasmopsis californica</name>
    <dbReference type="NCBI Taxonomy" id="2113"/>
    <lineage>
        <taxon>Bacteria</taxon>
        <taxon>Bacillati</taxon>
        <taxon>Mycoplasmatota</taxon>
        <taxon>Mycoplasmoidales</taxon>
        <taxon>Metamycoplasmataceae</taxon>
        <taxon>Mycoplasmopsis</taxon>
    </lineage>
</organism>
<dbReference type="PANTHER" id="PTHR30043:SF1">
    <property type="entry name" value="ABC TRANSPORT SYSTEM PERMEASE PROTEIN P69"/>
    <property type="match status" value="1"/>
</dbReference>
<evidence type="ECO:0000313" key="9">
    <source>
        <dbReference type="EMBL" id="AIA29399.1"/>
    </source>
</evidence>
<dbReference type="GO" id="GO:0005886">
    <property type="term" value="C:plasma membrane"/>
    <property type="evidence" value="ECO:0007669"/>
    <property type="project" value="UniProtKB-SubCell"/>
</dbReference>
<protein>
    <submittedName>
        <fullName evidence="9">ABC transporter permease</fullName>
    </submittedName>
</protein>
<dbReference type="RefSeq" id="WP_038561402.1">
    <property type="nucleotide sequence ID" value="NZ_CP007521.1"/>
</dbReference>
<evidence type="ECO:0000256" key="6">
    <source>
        <dbReference type="ARBA" id="ARBA00023136"/>
    </source>
</evidence>
<keyword evidence="6 7" id="KW-0472">Membrane</keyword>
<evidence type="ECO:0000256" key="1">
    <source>
        <dbReference type="ARBA" id="ARBA00004651"/>
    </source>
</evidence>
<dbReference type="Proteomes" id="UP000027088">
    <property type="component" value="Chromosome"/>
</dbReference>
<dbReference type="Gene3D" id="1.10.3720.10">
    <property type="entry name" value="MetI-like"/>
    <property type="match status" value="2"/>
</dbReference>
<evidence type="ECO:0000259" key="8">
    <source>
        <dbReference type="PROSITE" id="PS50928"/>
    </source>
</evidence>
<feature type="transmembrane region" description="Helical" evidence="7">
    <location>
        <begin position="267"/>
        <end position="292"/>
    </location>
</feature>
<evidence type="ECO:0000256" key="4">
    <source>
        <dbReference type="ARBA" id="ARBA00022692"/>
    </source>
</evidence>
<dbReference type="SUPFAM" id="SSF161098">
    <property type="entry name" value="MetI-like"/>
    <property type="match status" value="2"/>
</dbReference>
<evidence type="ECO:0000256" key="7">
    <source>
        <dbReference type="RuleBase" id="RU363032"/>
    </source>
</evidence>
<dbReference type="AlphaFoldDB" id="A0A059XLJ5"/>
<accession>A0A059XLJ5</accession>
<dbReference type="InterPro" id="IPR035906">
    <property type="entry name" value="MetI-like_sf"/>
</dbReference>
<feature type="domain" description="ABC transmembrane type-1" evidence="8">
    <location>
        <begin position="107"/>
        <end position="286"/>
    </location>
</feature>
<gene>
    <name evidence="9" type="ORF">MCFN_01255</name>
</gene>
<dbReference type="KEGG" id="mcr:MCFN_01255"/>
<feature type="transmembrane region" description="Helical" evidence="7">
    <location>
        <begin position="242"/>
        <end position="261"/>
    </location>
</feature>
<keyword evidence="4 7" id="KW-0812">Transmembrane</keyword>
<dbReference type="InterPro" id="IPR000515">
    <property type="entry name" value="MetI-like"/>
</dbReference>
<keyword evidence="3" id="KW-1003">Cell membrane</keyword>
<dbReference type="eggNOG" id="COG3639">
    <property type="taxonomic scope" value="Bacteria"/>
</dbReference>
<feature type="transmembrane region" description="Helical" evidence="7">
    <location>
        <begin position="39"/>
        <end position="57"/>
    </location>
</feature>
<name>A0A059XLJ5_9BACT</name>
<evidence type="ECO:0000256" key="5">
    <source>
        <dbReference type="ARBA" id="ARBA00022989"/>
    </source>
</evidence>
<feature type="transmembrane region" description="Helical" evidence="7">
    <location>
        <begin position="170"/>
        <end position="186"/>
    </location>
</feature>
<keyword evidence="5 7" id="KW-1133">Transmembrane helix</keyword>
<dbReference type="GO" id="GO:0055085">
    <property type="term" value="P:transmembrane transport"/>
    <property type="evidence" value="ECO:0007669"/>
    <property type="project" value="InterPro"/>
</dbReference>
<feature type="transmembrane region" description="Helical" evidence="7">
    <location>
        <begin position="555"/>
        <end position="577"/>
    </location>
</feature>
<sequence>MRTEKSNSKNNITKRWKGVKYSYWNNKSNSSTSWKIHPIFKHLLVLFVIAIVFWAFYAQSSNFKWNNWSLVGQKIVKLFQFKNQSDYVTGSFSGEYTNLWVDSFKALWINIQNALTGTFIGFLLAVLTAYLSFSKGLNKYIAVIFKFLLLFLRAIPELVFILVISGTFRFEFSLLLVYSWFTWLWLHKYYIDILENTEIRPFYVSLNQGNSPFKAFLKEIFPRVKHRFNALFIFSFESNIRWSSILGTLGLPGIGALIKYGSSSTSLFAQLGIPLLVLVIFVAILEIANIFFKKYLFEAKSREIKVKHKFSFANYEQLSKIVNIRKIILSCIYLIFVGITIYTLATTRYLTVNAHNTVQFIKYLFNPDFSGFSIFSNLTANNPILIFWESFQFSTASFAICIILTLISIRLQSIKLNKTYFAFSFRMLNVLIRILPTIVFIYLFLPLFTSAITIIFIVVGIHEMSSMSKQITEAIDSLDEEIIANMRLQGYSNNAIYFKYVLPSIKFDLISMSTFYFELIFRASITYSIFSENKLTIGTQITINMDTRNFHPEKAMTYVWIGTISILFINLSSYLLLKKIKKSY</sequence>
<evidence type="ECO:0000256" key="3">
    <source>
        <dbReference type="ARBA" id="ARBA00022475"/>
    </source>
</evidence>
<reference evidence="9 10" key="1">
    <citation type="journal article" date="2014" name="Genome Announc.">
        <title>Complete Genome Sequence of the Bovine Mastitis Pathogen Mycoplasma californicum Strain ST-6T (ATCC 33461T).</title>
        <authorList>
            <person name="Calcutt M.J."/>
            <person name="Foecking M.F."/>
            <person name="Fox L.K."/>
        </authorList>
    </citation>
    <scope>NUCLEOTIDE SEQUENCE [LARGE SCALE GENOMIC DNA]</scope>
    <source>
        <strain evidence="9 10">ST-6</strain>
    </source>
</reference>